<protein>
    <recommendedName>
        <fullName evidence="2 5">RNA 3'-terminal phosphate cyclase</fullName>
        <shortName evidence="5">RNA cyclase</shortName>
        <shortName evidence="5">RNA-3'-phosphate cyclase</shortName>
        <ecNumber evidence="5 6">6.5.1.4</ecNumber>
    </recommendedName>
</protein>
<dbReference type="GO" id="GO:0005524">
    <property type="term" value="F:ATP binding"/>
    <property type="evidence" value="ECO:0007669"/>
    <property type="project" value="UniProtKB-KW"/>
</dbReference>
<dbReference type="GO" id="GO:0003963">
    <property type="term" value="F:RNA-3'-phosphate cyclase activity"/>
    <property type="evidence" value="ECO:0007669"/>
    <property type="project" value="UniProtKB-UniRule"/>
</dbReference>
<evidence type="ECO:0000259" key="8">
    <source>
        <dbReference type="Pfam" id="PF01137"/>
    </source>
</evidence>
<dbReference type="Pfam" id="PF01137">
    <property type="entry name" value="RTC"/>
    <property type="match status" value="1"/>
</dbReference>
<accession>A0A830GBG2</accession>
<evidence type="ECO:0000256" key="4">
    <source>
        <dbReference type="ARBA" id="ARBA00022741"/>
    </source>
</evidence>
<dbReference type="Proteomes" id="UP000608850">
    <property type="component" value="Unassembled WGS sequence"/>
</dbReference>
<evidence type="ECO:0000256" key="2">
    <source>
        <dbReference type="ARBA" id="ARBA00021428"/>
    </source>
</evidence>
<dbReference type="PANTHER" id="PTHR11096">
    <property type="entry name" value="RNA 3' TERMINAL PHOSPHATE CYCLASE"/>
    <property type="match status" value="1"/>
</dbReference>
<dbReference type="InterPro" id="IPR036553">
    <property type="entry name" value="RPTC_insert"/>
</dbReference>
<dbReference type="OrthoDB" id="7994at2157"/>
<dbReference type="SUPFAM" id="SSF52913">
    <property type="entry name" value="RNA 3'-terminal phosphate cyclase, RPTC, insert domain"/>
    <property type="match status" value="1"/>
</dbReference>
<keyword evidence="11" id="KW-1185">Reference proteome</keyword>
<feature type="domain" description="RNA 3'-terminal phosphate cyclase" evidence="8">
    <location>
        <begin position="9"/>
        <end position="314"/>
    </location>
</feature>
<dbReference type="InterPro" id="IPR037136">
    <property type="entry name" value="RNA3'_phos_cyclase_dom_sf"/>
</dbReference>
<dbReference type="NCBIfam" id="NF003246">
    <property type="entry name" value="PRK04204.1-2"/>
    <property type="match status" value="1"/>
</dbReference>
<dbReference type="AlphaFoldDB" id="A0A830GBG2"/>
<evidence type="ECO:0000256" key="6">
    <source>
        <dbReference type="NCBIfam" id="TIGR03399"/>
    </source>
</evidence>
<keyword evidence="5" id="KW-0963">Cytoplasm</keyword>
<dbReference type="InterPro" id="IPR023797">
    <property type="entry name" value="RNA3'_phos_cyclase_dom"/>
</dbReference>
<dbReference type="GO" id="GO:0005737">
    <property type="term" value="C:cytoplasm"/>
    <property type="evidence" value="ECO:0007669"/>
    <property type="project" value="UniProtKB-SubCell"/>
</dbReference>
<evidence type="ECO:0000256" key="7">
    <source>
        <dbReference type="SAM" id="MobiDB-lite"/>
    </source>
</evidence>
<comment type="function">
    <text evidence="5">Catalyzes the conversion of 3'-phosphate to a 2',3'-cyclic phosphodiester at the end of RNA. The mechanism of action of the enzyme occurs in 3 steps: (A) adenylation of the enzyme by ATP; (B) transfer of adenylate to an RNA-N3'P to produce RNA-N3'PP5'A; (C) and attack of the adjacent 2'-hydroxyl on the 3'-phosphorus in the diester linkage to produce the cyclic end product. The biological role of this enzyme is unknown but it is likely to function in some aspects of cellular RNA processing.</text>
</comment>
<comment type="similarity">
    <text evidence="1 5">Belongs to the RNA 3'-terminal cyclase family. Type 1 subfamily.</text>
</comment>
<sequence>MRSISGADGGGQLVRSAAAFACLSGHAVEVTDVRAARESPGLKRQHVAALDALAAITDADLDGASVGSERVTIDPGPVTGGAARVEIGTAGSVPLVFDAVLPLAARLDSAFELTVTGGTDVRWAPPLDYLARVKLPLLRAHGLEATVTPDRRGFYPAGGGAATLTLRPSEIDPLVLPSRGPRRAIDVRSVASASLADADVAQRQADAASEAVPGDVSTTVTSAETDSPGSVVTLVARYAETRAGFSALGERGKPAEDVAREAVAAFEGFDATAASVDAHLADQLLPFAALAGGAYVAPERSDHLETHADLLDAFGVDVTIGEEARGDDGDADDECVRVRVAPRLSR</sequence>
<evidence type="ECO:0000313" key="10">
    <source>
        <dbReference type="EMBL" id="GGN18973.1"/>
    </source>
</evidence>
<organism evidence="10 11">
    <name type="scientific">Halarchaeum nitratireducens</name>
    <dbReference type="NCBI Taxonomy" id="489913"/>
    <lineage>
        <taxon>Archaea</taxon>
        <taxon>Methanobacteriati</taxon>
        <taxon>Methanobacteriota</taxon>
        <taxon>Stenosarchaea group</taxon>
        <taxon>Halobacteria</taxon>
        <taxon>Halobacteriales</taxon>
        <taxon>Halobacteriaceae</taxon>
    </lineage>
</organism>
<dbReference type="Gene3D" id="3.30.360.20">
    <property type="entry name" value="RNA 3'-terminal phosphate cyclase, insert domain"/>
    <property type="match status" value="1"/>
</dbReference>
<feature type="domain" description="RNA 3'-terminal phosphate cyclase insert" evidence="9">
    <location>
        <begin position="186"/>
        <end position="265"/>
    </location>
</feature>
<comment type="subcellular location">
    <subcellularLocation>
        <location evidence="5">Cytoplasm</location>
    </subcellularLocation>
</comment>
<evidence type="ECO:0000259" key="9">
    <source>
        <dbReference type="Pfam" id="PF05189"/>
    </source>
</evidence>
<comment type="caution">
    <text evidence="10">The sequence shown here is derived from an EMBL/GenBank/DDBJ whole genome shotgun (WGS) entry which is preliminary data.</text>
</comment>
<evidence type="ECO:0000313" key="11">
    <source>
        <dbReference type="Proteomes" id="UP000608850"/>
    </source>
</evidence>
<reference evidence="10 11" key="1">
    <citation type="journal article" date="2019" name="Int. J. Syst. Evol. Microbiol.">
        <title>The Global Catalogue of Microorganisms (GCM) 10K type strain sequencing project: providing services to taxonomists for standard genome sequencing and annotation.</title>
        <authorList>
            <consortium name="The Broad Institute Genomics Platform"/>
            <consortium name="The Broad Institute Genome Sequencing Center for Infectious Disease"/>
            <person name="Wu L."/>
            <person name="Ma J."/>
        </authorList>
    </citation>
    <scope>NUCLEOTIDE SEQUENCE [LARGE SCALE GENOMIC DNA]</scope>
    <source>
        <strain evidence="10 11">JCM 16331</strain>
    </source>
</reference>
<dbReference type="EC" id="6.5.1.4" evidence="5 6"/>
<evidence type="ECO:0000256" key="3">
    <source>
        <dbReference type="ARBA" id="ARBA00022598"/>
    </source>
</evidence>
<dbReference type="Pfam" id="PF05189">
    <property type="entry name" value="RTC_insert"/>
    <property type="match status" value="1"/>
</dbReference>
<dbReference type="GO" id="GO:0006396">
    <property type="term" value="P:RNA processing"/>
    <property type="evidence" value="ECO:0007669"/>
    <property type="project" value="UniProtKB-UniRule"/>
</dbReference>
<dbReference type="Gene3D" id="3.65.10.20">
    <property type="entry name" value="RNA 3'-terminal phosphate cyclase domain"/>
    <property type="match status" value="1"/>
</dbReference>
<feature type="active site" description="Tele-AMP-histidine intermediate" evidence="5">
    <location>
        <position position="303"/>
    </location>
</feature>
<keyword evidence="5" id="KW-0067">ATP-binding</keyword>
<feature type="region of interest" description="Disordered" evidence="7">
    <location>
        <begin position="206"/>
        <end position="226"/>
    </location>
</feature>
<evidence type="ECO:0000256" key="1">
    <source>
        <dbReference type="ARBA" id="ARBA00009206"/>
    </source>
</evidence>
<dbReference type="SUPFAM" id="SSF55205">
    <property type="entry name" value="EPT/RTPC-like"/>
    <property type="match status" value="1"/>
</dbReference>
<dbReference type="PIRSF" id="PIRSF005378">
    <property type="entry name" value="RNA3'_term_phos_cycl_euk"/>
    <property type="match status" value="1"/>
</dbReference>
<feature type="binding site" evidence="5">
    <location>
        <begin position="279"/>
        <end position="283"/>
    </location>
    <ligand>
        <name>ATP</name>
        <dbReference type="ChEBI" id="CHEBI:30616"/>
    </ligand>
</feature>
<dbReference type="EMBL" id="BMOQ01000005">
    <property type="protein sequence ID" value="GGN18973.1"/>
    <property type="molecule type" value="Genomic_DNA"/>
</dbReference>
<proteinExistence type="inferred from homology"/>
<gene>
    <name evidence="5" type="primary">rtcA</name>
    <name evidence="10" type="ORF">GCM10009021_20080</name>
</gene>
<keyword evidence="3 5" id="KW-0436">Ligase</keyword>
<evidence type="ECO:0000256" key="5">
    <source>
        <dbReference type="HAMAP-Rule" id="MF_00200"/>
    </source>
</evidence>
<comment type="catalytic activity">
    <reaction evidence="5">
        <text>a 3'-end 3'-phospho-ribonucleotide-RNA + ATP = a 3'-end 2',3'-cyclophospho-ribonucleotide-RNA + AMP + diphosphate</text>
        <dbReference type="Rhea" id="RHEA:23976"/>
        <dbReference type="Rhea" id="RHEA-COMP:10463"/>
        <dbReference type="Rhea" id="RHEA-COMP:10464"/>
        <dbReference type="ChEBI" id="CHEBI:30616"/>
        <dbReference type="ChEBI" id="CHEBI:33019"/>
        <dbReference type="ChEBI" id="CHEBI:83062"/>
        <dbReference type="ChEBI" id="CHEBI:83064"/>
        <dbReference type="ChEBI" id="CHEBI:456215"/>
        <dbReference type="EC" id="6.5.1.4"/>
    </reaction>
</comment>
<name>A0A830GBG2_9EURY</name>
<dbReference type="NCBIfam" id="TIGR03399">
    <property type="entry name" value="RNA_3prim_cycl"/>
    <property type="match status" value="1"/>
</dbReference>
<dbReference type="HAMAP" id="MF_00200">
    <property type="entry name" value="RTC"/>
    <property type="match status" value="1"/>
</dbReference>
<feature type="compositionally biased region" description="Polar residues" evidence="7">
    <location>
        <begin position="216"/>
        <end position="226"/>
    </location>
</feature>
<dbReference type="InterPro" id="IPR017770">
    <property type="entry name" value="RNA3'_term_phos_cyc_type_1"/>
</dbReference>
<feature type="binding site" evidence="5">
    <location>
        <position position="98"/>
    </location>
    <ligand>
        <name>ATP</name>
        <dbReference type="ChEBI" id="CHEBI:30616"/>
    </ligand>
</feature>
<dbReference type="InterPro" id="IPR000228">
    <property type="entry name" value="RNA3'_term_phos_cyc"/>
</dbReference>
<dbReference type="PANTHER" id="PTHR11096:SF0">
    <property type="entry name" value="RNA 3'-TERMINAL PHOSPHATE CYCLASE"/>
    <property type="match status" value="1"/>
</dbReference>
<dbReference type="RefSeq" id="WP_188878749.1">
    <property type="nucleotide sequence ID" value="NZ_BMOQ01000005.1"/>
</dbReference>
<dbReference type="InterPro" id="IPR013792">
    <property type="entry name" value="RNA3'P_cycl/enolpyr_Trfase_a/b"/>
</dbReference>
<keyword evidence="4 5" id="KW-0547">Nucleotide-binding</keyword>
<dbReference type="InterPro" id="IPR013791">
    <property type="entry name" value="RNA3'-term_phos_cycl_insert"/>
</dbReference>